<name>A0ACC2LD67_PERAE</name>
<organism evidence="1 2">
    <name type="scientific">Persea americana</name>
    <name type="common">Avocado</name>
    <dbReference type="NCBI Taxonomy" id="3435"/>
    <lineage>
        <taxon>Eukaryota</taxon>
        <taxon>Viridiplantae</taxon>
        <taxon>Streptophyta</taxon>
        <taxon>Embryophyta</taxon>
        <taxon>Tracheophyta</taxon>
        <taxon>Spermatophyta</taxon>
        <taxon>Magnoliopsida</taxon>
        <taxon>Magnoliidae</taxon>
        <taxon>Laurales</taxon>
        <taxon>Lauraceae</taxon>
        <taxon>Persea</taxon>
    </lineage>
</organism>
<sequence length="803" mass="88463">MRHGNGNIYSGAELKQAGLRIPALSTASKPMEKKPTSHMDSFHVLHKVPAGDSPYTRAKHVQLVDKDPCKAISLFWSAINTGDRVDSALKDMAVVMKQLNRAEEAVEAIKSFRHLCSHQAQEALDNVLLDLYKRCGRTDDQIELLQYKLKLIEEGQAFGGRRTKIARSQGKKFHVSIDQEKSRLLGNLAWAYIQKDDYQSAEALYRKALSIEPDNNKKCNLAICLIKTGRIAEARFLLQRIGPSVLESNITDSYIKSYERACELLVEIESQLVPNADKVGKQADVDELNKIKPAESAVPARNSGTTPPPPIQRDSLFTLVDGNLNCMSEMSAMDWSGWTDHREEKRVAFVNNLNSSWGFASPLTAGNLKAESPGKPSAGCSKEKLLSVKGNWKLGPETSVAGNGRCIGMVEMDREISINLPVLVGQWLQGHSKDSDDLQTSVTGSSRMTQVPLVFNNDEKTQADIAGKEEDAGPLESDLIALIDEKIQTPMSRLSIAPGTSSEWSESRDAGDVFLDQNFNTNIINCTPTRSLVRSPYNADWFGRQKLERVDLKGSLRTPPHSAHSSVSDAADYRKLVKSRTPFSTEWTSSARRSLSFGKQDHVEGCTTTLPKTVDIGDSGYLQAVGSGSNFGMDLKPKKRGNRSPNQRSWTDGDAFPDQNFNTNIIRCTPPRPLVRSLHYTNCFQQQKFEAVDLKGPPGTTPPYVTYSSVSGAADHKKGLTCTPFSTGLEWTPSARRSLSSTKKEQVEGGAATLPETVDISDCCYLQATGSGSSFEMDVKLRKQGNNRLRVFQEITLPDSPKA</sequence>
<accession>A0ACC2LD67</accession>
<evidence type="ECO:0000313" key="2">
    <source>
        <dbReference type="Proteomes" id="UP001234297"/>
    </source>
</evidence>
<reference evidence="1 2" key="1">
    <citation type="journal article" date="2022" name="Hortic Res">
        <title>A haplotype resolved chromosomal level avocado genome allows analysis of novel avocado genes.</title>
        <authorList>
            <person name="Nath O."/>
            <person name="Fletcher S.J."/>
            <person name="Hayward A."/>
            <person name="Shaw L.M."/>
            <person name="Masouleh A.K."/>
            <person name="Furtado A."/>
            <person name="Henry R.J."/>
            <person name="Mitter N."/>
        </authorList>
    </citation>
    <scope>NUCLEOTIDE SEQUENCE [LARGE SCALE GENOMIC DNA]</scope>
    <source>
        <strain evidence="2">cv. Hass</strain>
    </source>
</reference>
<proteinExistence type="predicted"/>
<gene>
    <name evidence="1" type="ORF">MRB53_024689</name>
</gene>
<keyword evidence="2" id="KW-1185">Reference proteome</keyword>
<protein>
    <submittedName>
        <fullName evidence="1">Uncharacterized protein</fullName>
    </submittedName>
</protein>
<dbReference type="EMBL" id="CM056815">
    <property type="protein sequence ID" value="KAJ8631366.1"/>
    <property type="molecule type" value="Genomic_DNA"/>
</dbReference>
<evidence type="ECO:0000313" key="1">
    <source>
        <dbReference type="EMBL" id="KAJ8631366.1"/>
    </source>
</evidence>
<dbReference type="Proteomes" id="UP001234297">
    <property type="component" value="Chromosome 7"/>
</dbReference>
<comment type="caution">
    <text evidence="1">The sequence shown here is derived from an EMBL/GenBank/DDBJ whole genome shotgun (WGS) entry which is preliminary data.</text>
</comment>